<dbReference type="GO" id="GO:0002949">
    <property type="term" value="P:tRNA threonylcarbamoyladenosine modification"/>
    <property type="evidence" value="ECO:0007669"/>
    <property type="project" value="UniProtKB-UniRule"/>
</dbReference>
<evidence type="ECO:0000256" key="5">
    <source>
        <dbReference type="ARBA" id="ARBA00022695"/>
    </source>
</evidence>
<evidence type="ECO:0000256" key="1">
    <source>
        <dbReference type="ARBA" id="ARBA00004496"/>
    </source>
</evidence>
<evidence type="ECO:0000313" key="12">
    <source>
        <dbReference type="Proteomes" id="UP000460751"/>
    </source>
</evidence>
<feature type="domain" description="YrdC-like" evidence="10">
    <location>
        <begin position="12"/>
        <end position="194"/>
    </location>
</feature>
<accession>A0A9X4Y9M2</accession>
<evidence type="ECO:0000256" key="9">
    <source>
        <dbReference type="HAMAP-Rule" id="MF_01852"/>
    </source>
</evidence>
<dbReference type="SUPFAM" id="SSF55821">
    <property type="entry name" value="YrdC/RibB"/>
    <property type="match status" value="1"/>
</dbReference>
<evidence type="ECO:0000256" key="7">
    <source>
        <dbReference type="ARBA" id="ARBA00022840"/>
    </source>
</evidence>
<dbReference type="GO" id="GO:0061710">
    <property type="term" value="F:L-threonylcarbamoyladenylate synthase"/>
    <property type="evidence" value="ECO:0007669"/>
    <property type="project" value="UniProtKB-EC"/>
</dbReference>
<evidence type="ECO:0000256" key="3">
    <source>
        <dbReference type="ARBA" id="ARBA00022679"/>
    </source>
</evidence>
<protein>
    <recommendedName>
        <fullName evidence="9">Threonylcarbamoyl-AMP synthase</fullName>
        <shortName evidence="9">TC-AMP synthase</shortName>
        <ecNumber evidence="9">2.7.7.87</ecNumber>
    </recommendedName>
    <alternativeName>
        <fullName evidence="9">L-threonylcarbamoyladenylate synthase</fullName>
    </alternativeName>
    <alternativeName>
        <fullName evidence="9">t(6)A37 threonylcarbamoyladenosine biosynthesis protein TsaC</fullName>
    </alternativeName>
    <alternativeName>
        <fullName evidence="9">tRNA threonylcarbamoyladenosine biosynthesis protein TsaC</fullName>
    </alternativeName>
</protein>
<comment type="function">
    <text evidence="9">Required for the formation of a threonylcarbamoyl group on adenosine at position 37 (t(6)A37) in tRNAs that read codons beginning with adenine. Catalyzes the conversion of L-threonine, HCO(3)(-)/CO(2) and ATP to give threonylcarbamoyl-AMP (TC-AMP) as the acyladenylate intermediate, with the release of diphosphate.</text>
</comment>
<dbReference type="GO" id="GO:0000049">
    <property type="term" value="F:tRNA binding"/>
    <property type="evidence" value="ECO:0007669"/>
    <property type="project" value="TreeGrafter"/>
</dbReference>
<dbReference type="InterPro" id="IPR006070">
    <property type="entry name" value="Sua5-like_dom"/>
</dbReference>
<comment type="subcellular location">
    <subcellularLocation>
        <location evidence="1 9">Cytoplasm</location>
    </subcellularLocation>
</comment>
<comment type="similarity">
    <text evidence="9">Belongs to the SUA5 family. TsaC subfamily.</text>
</comment>
<dbReference type="InterPro" id="IPR050156">
    <property type="entry name" value="TC-AMP_synthase_SUA5"/>
</dbReference>
<evidence type="ECO:0000256" key="2">
    <source>
        <dbReference type="ARBA" id="ARBA00022490"/>
    </source>
</evidence>
<dbReference type="InterPro" id="IPR017945">
    <property type="entry name" value="DHBP_synth_RibB-like_a/b_dom"/>
</dbReference>
<dbReference type="EC" id="2.7.7.87" evidence="9"/>
<dbReference type="EMBL" id="WMEX01000002">
    <property type="protein sequence ID" value="MYL25897.1"/>
    <property type="molecule type" value="Genomic_DNA"/>
</dbReference>
<dbReference type="GO" id="GO:0003725">
    <property type="term" value="F:double-stranded RNA binding"/>
    <property type="evidence" value="ECO:0007669"/>
    <property type="project" value="InterPro"/>
</dbReference>
<evidence type="ECO:0000256" key="6">
    <source>
        <dbReference type="ARBA" id="ARBA00022741"/>
    </source>
</evidence>
<proteinExistence type="inferred from homology"/>
<organism evidence="11 12">
    <name type="scientific">Vreelandella halophila</name>
    <dbReference type="NCBI Taxonomy" id="86177"/>
    <lineage>
        <taxon>Bacteria</taxon>
        <taxon>Pseudomonadati</taxon>
        <taxon>Pseudomonadota</taxon>
        <taxon>Gammaproteobacteria</taxon>
        <taxon>Oceanospirillales</taxon>
        <taxon>Halomonadaceae</taxon>
        <taxon>Vreelandella</taxon>
    </lineage>
</organism>
<dbReference type="PANTHER" id="PTHR17490:SF18">
    <property type="entry name" value="THREONYLCARBAMOYL-AMP SYNTHASE"/>
    <property type="match status" value="1"/>
</dbReference>
<reference evidence="11 12" key="1">
    <citation type="submission" date="2019-11" db="EMBL/GenBank/DDBJ databases">
        <title>Genome sequences of 17 halophilic strains isolated from different environments.</title>
        <authorList>
            <person name="Furrow R.E."/>
        </authorList>
    </citation>
    <scope>NUCLEOTIDE SEQUENCE [LARGE SCALE GENOMIC DNA]</scope>
    <source>
        <strain evidence="11 12">22507_15_FS</strain>
    </source>
</reference>
<dbReference type="AlphaFoldDB" id="A0A9X4Y9M2"/>
<dbReference type="Pfam" id="PF01300">
    <property type="entry name" value="Sua5_yciO_yrdC"/>
    <property type="match status" value="1"/>
</dbReference>
<dbReference type="GO" id="GO:0006450">
    <property type="term" value="P:regulation of translational fidelity"/>
    <property type="evidence" value="ECO:0007669"/>
    <property type="project" value="TreeGrafter"/>
</dbReference>
<evidence type="ECO:0000259" key="10">
    <source>
        <dbReference type="PROSITE" id="PS51163"/>
    </source>
</evidence>
<dbReference type="GO" id="GO:0005524">
    <property type="term" value="F:ATP binding"/>
    <property type="evidence" value="ECO:0007669"/>
    <property type="project" value="UniProtKB-UniRule"/>
</dbReference>
<comment type="caution">
    <text evidence="11">The sequence shown here is derived from an EMBL/GenBank/DDBJ whole genome shotgun (WGS) entry which is preliminary data.</text>
</comment>
<dbReference type="InterPro" id="IPR023535">
    <property type="entry name" value="TC-AMP_synthase"/>
</dbReference>
<name>A0A9X4Y9M2_9GAMM</name>
<dbReference type="Proteomes" id="UP000460751">
    <property type="component" value="Unassembled WGS sequence"/>
</dbReference>
<keyword evidence="2 9" id="KW-0963">Cytoplasm</keyword>
<keyword evidence="3 9" id="KW-0808">Transferase</keyword>
<keyword evidence="12" id="KW-1185">Reference proteome</keyword>
<dbReference type="PANTHER" id="PTHR17490">
    <property type="entry name" value="SUA5"/>
    <property type="match status" value="1"/>
</dbReference>
<keyword evidence="7 9" id="KW-0067">ATP-binding</keyword>
<evidence type="ECO:0000256" key="4">
    <source>
        <dbReference type="ARBA" id="ARBA00022694"/>
    </source>
</evidence>
<comment type="catalytic activity">
    <reaction evidence="8 9">
        <text>L-threonine + hydrogencarbonate + ATP = L-threonylcarbamoyladenylate + diphosphate + H2O</text>
        <dbReference type="Rhea" id="RHEA:36407"/>
        <dbReference type="ChEBI" id="CHEBI:15377"/>
        <dbReference type="ChEBI" id="CHEBI:17544"/>
        <dbReference type="ChEBI" id="CHEBI:30616"/>
        <dbReference type="ChEBI" id="CHEBI:33019"/>
        <dbReference type="ChEBI" id="CHEBI:57926"/>
        <dbReference type="ChEBI" id="CHEBI:73682"/>
        <dbReference type="EC" id="2.7.7.87"/>
    </reaction>
</comment>
<dbReference type="Gene3D" id="3.90.870.10">
    <property type="entry name" value="DHBP synthase"/>
    <property type="match status" value="1"/>
</dbReference>
<dbReference type="OrthoDB" id="9814580at2"/>
<sequence length="194" mass="21299">MEVPVTAQSPDWWHIEQAADSLMAGGVWAYPTEAVWGLGCDPWDPEAVERILALKGRPWHKGLILVAADTQQLDFLLADAPEEVRKAVDDYWPGANTLLLPDPGERVSSLVRGDHDRVAVRVPDHPQVRRLCRAFGGPLVSTSCNRAGGSPLRWSWQIHRAFGSELDGILTGALGGARRPSRIIDPMDGTLLRD</sequence>
<evidence type="ECO:0000313" key="11">
    <source>
        <dbReference type="EMBL" id="MYL25897.1"/>
    </source>
</evidence>
<keyword evidence="6 9" id="KW-0547">Nucleotide-binding</keyword>
<keyword evidence="4 9" id="KW-0819">tRNA processing</keyword>
<gene>
    <name evidence="9" type="primary">tsaC</name>
    <name evidence="11" type="ORF">GLW01_03730</name>
</gene>
<keyword evidence="5 9" id="KW-0548">Nucleotidyltransferase</keyword>
<dbReference type="HAMAP" id="MF_01852">
    <property type="entry name" value="TsaC"/>
    <property type="match status" value="1"/>
</dbReference>
<dbReference type="GO" id="GO:0005737">
    <property type="term" value="C:cytoplasm"/>
    <property type="evidence" value="ECO:0007669"/>
    <property type="project" value="UniProtKB-SubCell"/>
</dbReference>
<dbReference type="PROSITE" id="PS51163">
    <property type="entry name" value="YRDC"/>
    <property type="match status" value="1"/>
</dbReference>
<evidence type="ECO:0000256" key="8">
    <source>
        <dbReference type="ARBA" id="ARBA00048366"/>
    </source>
</evidence>